<dbReference type="Pfam" id="PF12819">
    <property type="entry name" value="Malectin_like"/>
    <property type="match status" value="1"/>
</dbReference>
<dbReference type="PROSITE" id="PS00108">
    <property type="entry name" value="PROTEIN_KINASE_ST"/>
    <property type="match status" value="1"/>
</dbReference>
<keyword evidence="17" id="KW-1185">Reference proteome</keyword>
<dbReference type="Proteomes" id="UP000515121">
    <property type="component" value="Unplaced"/>
</dbReference>
<dbReference type="CDD" id="cd14066">
    <property type="entry name" value="STKc_IRAK"/>
    <property type="match status" value="1"/>
</dbReference>
<dbReference type="InterPro" id="IPR011009">
    <property type="entry name" value="Kinase-like_dom_sf"/>
</dbReference>
<feature type="binding site" evidence="12">
    <location>
        <position position="521"/>
    </location>
    <ligand>
        <name>ATP</name>
        <dbReference type="ChEBI" id="CHEBI:30616"/>
    </ligand>
</feature>
<dbReference type="GO" id="GO:0009506">
    <property type="term" value="C:plasmodesma"/>
    <property type="evidence" value="ECO:0007669"/>
    <property type="project" value="TreeGrafter"/>
</dbReference>
<dbReference type="GO" id="GO:0004714">
    <property type="term" value="F:transmembrane receptor protein tyrosine kinase activity"/>
    <property type="evidence" value="ECO:0007669"/>
    <property type="project" value="InterPro"/>
</dbReference>
<dbReference type="OrthoDB" id="1928639at2759"/>
<evidence type="ECO:0000256" key="6">
    <source>
        <dbReference type="ARBA" id="ARBA00022741"/>
    </source>
</evidence>
<feature type="region of interest" description="Disordered" evidence="13">
    <location>
        <begin position="802"/>
        <end position="842"/>
    </location>
</feature>
<keyword evidence="9 14" id="KW-1133">Transmembrane helix</keyword>
<keyword evidence="2" id="KW-0723">Serine/threonine-protein kinase</keyword>
<evidence type="ECO:0000256" key="4">
    <source>
        <dbReference type="ARBA" id="ARBA00022692"/>
    </source>
</evidence>
<evidence type="ECO:0000256" key="1">
    <source>
        <dbReference type="ARBA" id="ARBA00004479"/>
    </source>
</evidence>
<keyword evidence="4 14" id="KW-0812">Transmembrane</keyword>
<dbReference type="Gene3D" id="1.10.510.10">
    <property type="entry name" value="Transferase(Phosphotransferase) domain 1"/>
    <property type="match status" value="1"/>
</dbReference>
<dbReference type="InterPro" id="IPR045272">
    <property type="entry name" value="ANXUR1/2-like"/>
</dbReference>
<dbReference type="PANTHER" id="PTHR27003:SF325">
    <property type="entry name" value="PROTEIN KINASE DOMAIN-CONTAINING PROTEIN"/>
    <property type="match status" value="1"/>
</dbReference>
<evidence type="ECO:0000313" key="19">
    <source>
        <dbReference type="RefSeq" id="XP_022775149.1"/>
    </source>
</evidence>
<evidence type="ECO:0000256" key="3">
    <source>
        <dbReference type="ARBA" id="ARBA00022679"/>
    </source>
</evidence>
<evidence type="ECO:0000256" key="14">
    <source>
        <dbReference type="SAM" id="Phobius"/>
    </source>
</evidence>
<dbReference type="RefSeq" id="XP_022775148.1">
    <property type="nucleotide sequence ID" value="XM_022919413.1"/>
</dbReference>
<evidence type="ECO:0000256" key="7">
    <source>
        <dbReference type="ARBA" id="ARBA00022777"/>
    </source>
</evidence>
<feature type="signal peptide" evidence="15">
    <location>
        <begin position="1"/>
        <end position="25"/>
    </location>
</feature>
<dbReference type="Gene3D" id="3.30.200.20">
    <property type="entry name" value="Phosphorylase Kinase, domain 1"/>
    <property type="match status" value="1"/>
</dbReference>
<dbReference type="SUPFAM" id="SSF56112">
    <property type="entry name" value="Protein kinase-like (PK-like)"/>
    <property type="match status" value="1"/>
</dbReference>
<evidence type="ECO:0000256" key="15">
    <source>
        <dbReference type="SAM" id="SignalP"/>
    </source>
</evidence>
<sequence>MEKLLCFNLLLPLFLLQFYTVPILSAPYIFPDKYFINCGSDSPVTVRSRTFVGDKNPNSFSVGNSKPVTDSQSAGASLYQTARFSTSPFSYDFDITNNGLYVVRLHFFPFMSDQGNLADALFNVSASYKSLVSNLSLRNSSSFPVIKDFLVPINSSSFRIHFIPANQTSFAFVNAIEVFLVPNLNDNRTHVTSAGSMGPYQGLPSQVLRTVQRVIVGGQSFTDATAVAPEWVADDDYMVIGNLAENCSYLQNGRLNYDDSIDNENFSAASQNFVPDRVYRTCKKVTLNNGQASNSTNITWHFNVSKNAQHLVRVHFCDIISDSPNVVNFSLFIYGKFSQNINPYEYTVNTAVPFYYDFVVDSGGSDFISISVVPWDGSISKFAYLNGVEIMEFITEPGLELGISEPKRKPLLFIIIGSVIGFLVICSLIVVFLWFKKRRKTDPFEPWASYGTLPFGGASPYIGLSRKSINPPPVPNLKLKMPFAEIIEATNNFEAKLLIGEGGFGKVYKGTLRNGLKVAVKRSESKHGQGFPEFQTEVMVLSKIRHRHLVSLIGYCDEGSEMILVYEFMEKGTLRDHLYSLHGDPERSSPLSLLTWKQRLEICIGAAKGLHYLHTGSDGGIIHRDVKSTNILLDEEYVAKVADFGLSKSGDLDPDEFSTDIKGSFGYLDPEYLRCLQLTEKSDVYSFGVVLLEVLCARPAIIYSHRQEEKNLAEWGLFWLRKGELEKIIDPSVADQINPNSLRKFSEIVEKCLKPTGANRPTMLDICWDLEYTLQLQQTAVRREPYEDSAIDASLNFSSRPFQRLPSNNLPIEKDDAPMEKADGSDTTASGVFSQLRIDDGR</sequence>
<comment type="subcellular location">
    <subcellularLocation>
        <location evidence="1">Membrane</location>
        <topology evidence="1">Single-pass type I membrane protein</topology>
    </subcellularLocation>
</comment>
<evidence type="ECO:0000256" key="11">
    <source>
        <dbReference type="ARBA" id="ARBA00023180"/>
    </source>
</evidence>
<keyword evidence="6 12" id="KW-0547">Nucleotide-binding</keyword>
<keyword evidence="3" id="KW-0808">Transferase</keyword>
<evidence type="ECO:0000256" key="2">
    <source>
        <dbReference type="ARBA" id="ARBA00022527"/>
    </source>
</evidence>
<keyword evidence="11" id="KW-0325">Glycoprotein</keyword>
<evidence type="ECO:0000313" key="18">
    <source>
        <dbReference type="RefSeq" id="XP_022775148.1"/>
    </source>
</evidence>
<evidence type="ECO:0000256" key="8">
    <source>
        <dbReference type="ARBA" id="ARBA00022840"/>
    </source>
</evidence>
<dbReference type="GO" id="GO:0005886">
    <property type="term" value="C:plasma membrane"/>
    <property type="evidence" value="ECO:0007669"/>
    <property type="project" value="TreeGrafter"/>
</dbReference>
<dbReference type="PROSITE" id="PS00107">
    <property type="entry name" value="PROTEIN_KINASE_ATP"/>
    <property type="match status" value="1"/>
</dbReference>
<dbReference type="Pfam" id="PF07714">
    <property type="entry name" value="PK_Tyr_Ser-Thr"/>
    <property type="match status" value="1"/>
</dbReference>
<keyword evidence="10 14" id="KW-0472">Membrane</keyword>
<dbReference type="InterPro" id="IPR000719">
    <property type="entry name" value="Prot_kinase_dom"/>
</dbReference>
<dbReference type="GO" id="GO:0005524">
    <property type="term" value="F:ATP binding"/>
    <property type="evidence" value="ECO:0007669"/>
    <property type="project" value="UniProtKB-UniRule"/>
</dbReference>
<proteinExistence type="predicted"/>
<keyword evidence="7" id="KW-0418">Kinase</keyword>
<dbReference type="SMART" id="SM00220">
    <property type="entry name" value="S_TKc"/>
    <property type="match status" value="1"/>
</dbReference>
<feature type="domain" description="Protein kinase" evidence="16">
    <location>
        <begin position="493"/>
        <end position="775"/>
    </location>
</feature>
<name>A0A6P6BDI5_DURZI</name>
<gene>
    <name evidence="18 19" type="primary">LOC111317078</name>
</gene>
<dbReference type="AlphaFoldDB" id="A0A6P6BDI5"/>
<dbReference type="InterPro" id="IPR017441">
    <property type="entry name" value="Protein_kinase_ATP_BS"/>
</dbReference>
<accession>A0A6P6BDI5</accession>
<dbReference type="GeneID" id="111317078"/>
<dbReference type="FunFam" id="3.30.200.20:FF:000039">
    <property type="entry name" value="receptor-like protein kinase FERONIA"/>
    <property type="match status" value="1"/>
</dbReference>
<organism evidence="17 19">
    <name type="scientific">Durio zibethinus</name>
    <name type="common">Durian</name>
    <dbReference type="NCBI Taxonomy" id="66656"/>
    <lineage>
        <taxon>Eukaryota</taxon>
        <taxon>Viridiplantae</taxon>
        <taxon>Streptophyta</taxon>
        <taxon>Embryophyta</taxon>
        <taxon>Tracheophyta</taxon>
        <taxon>Spermatophyta</taxon>
        <taxon>Magnoliopsida</taxon>
        <taxon>eudicotyledons</taxon>
        <taxon>Gunneridae</taxon>
        <taxon>Pentapetalae</taxon>
        <taxon>rosids</taxon>
        <taxon>malvids</taxon>
        <taxon>Malvales</taxon>
        <taxon>Malvaceae</taxon>
        <taxon>Helicteroideae</taxon>
        <taxon>Durio</taxon>
    </lineage>
</organism>
<dbReference type="GO" id="GO:0004674">
    <property type="term" value="F:protein serine/threonine kinase activity"/>
    <property type="evidence" value="ECO:0007669"/>
    <property type="project" value="UniProtKB-KW"/>
</dbReference>
<evidence type="ECO:0000259" key="16">
    <source>
        <dbReference type="PROSITE" id="PS50011"/>
    </source>
</evidence>
<keyword evidence="8 12" id="KW-0067">ATP-binding</keyword>
<feature type="compositionally biased region" description="Basic and acidic residues" evidence="13">
    <location>
        <begin position="812"/>
        <end position="824"/>
    </location>
</feature>
<dbReference type="InterPro" id="IPR008271">
    <property type="entry name" value="Ser/Thr_kinase_AS"/>
</dbReference>
<dbReference type="PANTHER" id="PTHR27003">
    <property type="entry name" value="OS07G0166700 PROTEIN"/>
    <property type="match status" value="1"/>
</dbReference>
<feature type="chain" id="PRO_5044649197" evidence="15">
    <location>
        <begin position="26"/>
        <end position="842"/>
    </location>
</feature>
<reference evidence="18 19" key="1">
    <citation type="submission" date="2025-04" db="UniProtKB">
        <authorList>
            <consortium name="RefSeq"/>
        </authorList>
    </citation>
    <scope>IDENTIFICATION</scope>
    <source>
        <tissue evidence="18 19">Fruit stalk</tissue>
    </source>
</reference>
<dbReference type="InterPro" id="IPR001245">
    <property type="entry name" value="Ser-Thr/Tyr_kinase_cat_dom"/>
</dbReference>
<dbReference type="Gene3D" id="2.60.120.430">
    <property type="entry name" value="Galactose-binding lectin"/>
    <property type="match status" value="2"/>
</dbReference>
<dbReference type="PROSITE" id="PS50011">
    <property type="entry name" value="PROTEIN_KINASE_DOM"/>
    <property type="match status" value="1"/>
</dbReference>
<evidence type="ECO:0000256" key="13">
    <source>
        <dbReference type="SAM" id="MobiDB-lite"/>
    </source>
</evidence>
<evidence type="ECO:0000256" key="9">
    <source>
        <dbReference type="ARBA" id="ARBA00022989"/>
    </source>
</evidence>
<dbReference type="KEGG" id="dzi:111317078"/>
<evidence type="ECO:0000256" key="10">
    <source>
        <dbReference type="ARBA" id="ARBA00023136"/>
    </source>
</evidence>
<evidence type="ECO:0000256" key="12">
    <source>
        <dbReference type="PROSITE-ProRule" id="PRU10141"/>
    </source>
</evidence>
<protein>
    <submittedName>
        <fullName evidence="18 19">Probable receptor-like protein kinase At2g23200</fullName>
    </submittedName>
</protein>
<keyword evidence="5 15" id="KW-0732">Signal</keyword>
<evidence type="ECO:0000313" key="17">
    <source>
        <dbReference type="Proteomes" id="UP000515121"/>
    </source>
</evidence>
<evidence type="ECO:0000256" key="5">
    <source>
        <dbReference type="ARBA" id="ARBA00022729"/>
    </source>
</evidence>
<dbReference type="RefSeq" id="XP_022775149.1">
    <property type="nucleotide sequence ID" value="XM_022919414.1"/>
</dbReference>
<dbReference type="InterPro" id="IPR024788">
    <property type="entry name" value="Malectin-like_Carb-bd_dom"/>
</dbReference>
<dbReference type="FunFam" id="1.10.510.10:FF:000252">
    <property type="entry name" value="Receptor-like protein kinase FERONIA"/>
    <property type="match status" value="1"/>
</dbReference>
<feature type="transmembrane region" description="Helical" evidence="14">
    <location>
        <begin position="411"/>
        <end position="435"/>
    </location>
</feature>